<feature type="domain" description="Solute-binding protein family 5" evidence="5">
    <location>
        <begin position="77"/>
        <end position="413"/>
    </location>
</feature>
<dbReference type="EMBL" id="BAAAKK010000001">
    <property type="protein sequence ID" value="GAA1419304.1"/>
    <property type="molecule type" value="Genomic_DNA"/>
</dbReference>
<comment type="caution">
    <text evidence="6">The sequence shown here is derived from an EMBL/GenBank/DDBJ whole genome shotgun (WGS) entry which is preliminary data.</text>
</comment>
<evidence type="ECO:0000256" key="1">
    <source>
        <dbReference type="ARBA" id="ARBA00005695"/>
    </source>
</evidence>
<comment type="similarity">
    <text evidence="1">Belongs to the bacterial solute-binding protein 5 family.</text>
</comment>
<dbReference type="PANTHER" id="PTHR30290:SF9">
    <property type="entry name" value="OLIGOPEPTIDE-BINDING PROTEIN APPA"/>
    <property type="match status" value="1"/>
</dbReference>
<dbReference type="PIRSF" id="PIRSF002741">
    <property type="entry name" value="MppA"/>
    <property type="match status" value="1"/>
</dbReference>
<dbReference type="Gene3D" id="3.10.105.10">
    <property type="entry name" value="Dipeptide-binding Protein, Domain 3"/>
    <property type="match status" value="1"/>
</dbReference>
<protein>
    <submittedName>
        <fullName evidence="6">ABC transporter substrate-binding protein</fullName>
    </submittedName>
</protein>
<proteinExistence type="inferred from homology"/>
<dbReference type="PANTHER" id="PTHR30290">
    <property type="entry name" value="PERIPLASMIC BINDING COMPONENT OF ABC TRANSPORTER"/>
    <property type="match status" value="1"/>
</dbReference>
<dbReference type="RefSeq" id="WP_343917319.1">
    <property type="nucleotide sequence ID" value="NZ_BAAAKK010000001.1"/>
</dbReference>
<dbReference type="PROSITE" id="PS51257">
    <property type="entry name" value="PROKAR_LIPOPROTEIN"/>
    <property type="match status" value="1"/>
</dbReference>
<keyword evidence="7" id="KW-1185">Reference proteome</keyword>
<dbReference type="SUPFAM" id="SSF53850">
    <property type="entry name" value="Periplasmic binding protein-like II"/>
    <property type="match status" value="1"/>
</dbReference>
<dbReference type="Gene3D" id="3.40.190.10">
    <property type="entry name" value="Periplasmic binding protein-like II"/>
    <property type="match status" value="1"/>
</dbReference>
<evidence type="ECO:0000256" key="2">
    <source>
        <dbReference type="ARBA" id="ARBA00022448"/>
    </source>
</evidence>
<accession>A0ABN1YPT8</accession>
<evidence type="ECO:0000313" key="7">
    <source>
        <dbReference type="Proteomes" id="UP001501266"/>
    </source>
</evidence>
<gene>
    <name evidence="6" type="ORF">GCM10009640_06770</name>
</gene>
<feature type="chain" id="PRO_5045114830" evidence="4">
    <location>
        <begin position="25"/>
        <end position="507"/>
    </location>
</feature>
<dbReference type="InterPro" id="IPR039424">
    <property type="entry name" value="SBP_5"/>
</dbReference>
<feature type="signal peptide" evidence="4">
    <location>
        <begin position="1"/>
        <end position="24"/>
    </location>
</feature>
<reference evidence="6 7" key="1">
    <citation type="journal article" date="2019" name="Int. J. Syst. Evol. Microbiol.">
        <title>The Global Catalogue of Microorganisms (GCM) 10K type strain sequencing project: providing services to taxonomists for standard genome sequencing and annotation.</title>
        <authorList>
            <consortium name="The Broad Institute Genomics Platform"/>
            <consortium name="The Broad Institute Genome Sequencing Center for Infectious Disease"/>
            <person name="Wu L."/>
            <person name="Ma J."/>
        </authorList>
    </citation>
    <scope>NUCLEOTIDE SEQUENCE [LARGE SCALE GENOMIC DNA]</scope>
    <source>
        <strain evidence="6 7">JCM 12398</strain>
    </source>
</reference>
<sequence length="507" mass="54487">MRLATKLGALAVAGALLLTGCSPGATPEADPAATSLVIGNNGDAITWDPAEMKEGAIIQYAEAVYDPLLRKTADATIEANLATAFTYNDDLTELTLELREDVVFSDDTPFDADAVVANIEARRAGAGSASEAAKTITEVVVIDDYTVQLNLEAPNPGLLSALATYLGFMASPAAIEAGTLGSEPVGSGPYTLNAGESESAVRYVFDAAPDYWNAEAYPFDTIEIRPYEDFSARYNALATGQIQFMYGTSDMVAQAESAGFTVQTVPGEWQGIIMQDRGGSVLPALGDVRVRQAFNYALDREAILESYYSGFGQVSTQTFNPASEAWVDELNEAYPYDPERARELLAEAGYPDGFSIPIGYSEGFMSPLVPIVAQYLGDIGVEVEQVPINGFSDGGLETLIAQPAFMLSFSTNIPAWTDVLNKLTPTALWNSFGYTDDTVTRLLEEIPAATGDAQAQLYRELNTHLVEEAWFAPIVTQQNVYLSSEEISVTMQQAQLVPSLRFFAPAS</sequence>
<keyword evidence="3 4" id="KW-0732">Signal</keyword>
<organism evidence="6 7">
    <name type="scientific">Agrococcus citreus</name>
    <dbReference type="NCBI Taxonomy" id="84643"/>
    <lineage>
        <taxon>Bacteria</taxon>
        <taxon>Bacillati</taxon>
        <taxon>Actinomycetota</taxon>
        <taxon>Actinomycetes</taxon>
        <taxon>Micrococcales</taxon>
        <taxon>Microbacteriaceae</taxon>
        <taxon>Agrococcus</taxon>
    </lineage>
</organism>
<evidence type="ECO:0000313" key="6">
    <source>
        <dbReference type="EMBL" id="GAA1419304.1"/>
    </source>
</evidence>
<evidence type="ECO:0000256" key="3">
    <source>
        <dbReference type="ARBA" id="ARBA00022729"/>
    </source>
</evidence>
<dbReference type="Proteomes" id="UP001501266">
    <property type="component" value="Unassembled WGS sequence"/>
</dbReference>
<dbReference type="Pfam" id="PF00496">
    <property type="entry name" value="SBP_bac_5"/>
    <property type="match status" value="1"/>
</dbReference>
<dbReference type="InterPro" id="IPR030678">
    <property type="entry name" value="Peptide/Ni-bd"/>
</dbReference>
<keyword evidence="2" id="KW-0813">Transport</keyword>
<name>A0ABN1YPT8_9MICO</name>
<evidence type="ECO:0000256" key="4">
    <source>
        <dbReference type="SAM" id="SignalP"/>
    </source>
</evidence>
<evidence type="ECO:0000259" key="5">
    <source>
        <dbReference type="Pfam" id="PF00496"/>
    </source>
</evidence>
<dbReference type="InterPro" id="IPR000914">
    <property type="entry name" value="SBP_5_dom"/>
</dbReference>